<evidence type="ECO:0000256" key="1">
    <source>
        <dbReference type="ARBA" id="ARBA00001946"/>
    </source>
</evidence>
<evidence type="ECO:0000256" key="2">
    <source>
        <dbReference type="ARBA" id="ARBA00009959"/>
    </source>
</evidence>
<name>A0A6I8M8W9_9FUSO</name>
<dbReference type="Pfam" id="PF09827">
    <property type="entry name" value="CRISPR_Cas2"/>
    <property type="match status" value="1"/>
</dbReference>
<evidence type="ECO:0000256" key="8">
    <source>
        <dbReference type="ARBA" id="ARBA00023118"/>
    </source>
</evidence>
<evidence type="ECO:0000256" key="3">
    <source>
        <dbReference type="ARBA" id="ARBA00022722"/>
    </source>
</evidence>
<dbReference type="GO" id="GO:0016787">
    <property type="term" value="F:hydrolase activity"/>
    <property type="evidence" value="ECO:0007669"/>
    <property type="project" value="UniProtKB-KW"/>
</dbReference>
<sequence>MSFRFMRIVVFFDLPSVSSKDLREYRKFRKHLISSGFIMLQESVYSKIALNATSSKIIIDNLEKNKPYDGSIMVLQVTENQFQNIVYLLGSKNEKYVDSSERVVIL</sequence>
<dbReference type="GO" id="GO:0046872">
    <property type="term" value="F:metal ion binding"/>
    <property type="evidence" value="ECO:0007669"/>
    <property type="project" value="UniProtKB-UniRule"/>
</dbReference>
<dbReference type="EMBL" id="CABWIB010000001">
    <property type="protein sequence ID" value="VWL85948.1"/>
    <property type="molecule type" value="Genomic_DNA"/>
</dbReference>
<comment type="function">
    <text evidence="9">CRISPR (clustered regularly interspaced short palindromic repeat), is an adaptive immune system that provides protection against mobile genetic elements (viruses, transposable elements and conjugative plasmids). CRISPR clusters contain sequences complementary to antecedent mobile elements and target invading nucleic acids. CRISPR clusters are transcribed and processed into CRISPR RNA (crRNA). Functions as a ssRNA-specific endoribonuclease. Involved in the integration of spacer DNA into the CRISPR cassette.</text>
</comment>
<protein>
    <recommendedName>
        <fullName evidence="9">CRISPR-associated endoribonuclease Cas2</fullName>
        <ecNumber evidence="9">3.1.-.-</ecNumber>
    </recommendedName>
</protein>
<proteinExistence type="inferred from homology"/>
<dbReference type="GO" id="GO:0043571">
    <property type="term" value="P:maintenance of CRISPR repeat elements"/>
    <property type="evidence" value="ECO:0007669"/>
    <property type="project" value="UniProtKB-UniRule"/>
</dbReference>
<keyword evidence="6 9" id="KW-0378">Hydrolase</keyword>
<evidence type="ECO:0000313" key="10">
    <source>
        <dbReference type="EMBL" id="VWL85948.1"/>
    </source>
</evidence>
<gene>
    <name evidence="9" type="primary">cas2</name>
    <name evidence="10" type="ORF">OMES3154_01240</name>
</gene>
<dbReference type="InterPro" id="IPR019199">
    <property type="entry name" value="Virulence_VapD/CRISPR_Cas2"/>
</dbReference>
<dbReference type="NCBIfam" id="TIGR01573">
    <property type="entry name" value="cas2"/>
    <property type="match status" value="1"/>
</dbReference>
<evidence type="ECO:0000256" key="5">
    <source>
        <dbReference type="ARBA" id="ARBA00022759"/>
    </source>
</evidence>
<comment type="similarity">
    <text evidence="2 9">Belongs to the CRISPR-associated endoribonuclease Cas2 protein family.</text>
</comment>
<evidence type="ECO:0000313" key="11">
    <source>
        <dbReference type="Proteomes" id="UP000419017"/>
    </source>
</evidence>
<reference evidence="10 11" key="1">
    <citation type="submission" date="2019-10" db="EMBL/GenBank/DDBJ databases">
        <authorList>
            <person name="Blom J."/>
        </authorList>
    </citation>
    <scope>NUCLEOTIDE SEQUENCE [LARGE SCALE GENOMIC DNA]</scope>
    <source>
        <strain evidence="10 11">ES3154-GLU</strain>
    </source>
</reference>
<evidence type="ECO:0000256" key="7">
    <source>
        <dbReference type="ARBA" id="ARBA00022842"/>
    </source>
</evidence>
<dbReference type="InterPro" id="IPR021127">
    <property type="entry name" value="CRISPR_associated_Cas2"/>
</dbReference>
<keyword evidence="11" id="KW-1185">Reference proteome</keyword>
<dbReference type="AlphaFoldDB" id="A0A6I8M8W9"/>
<keyword evidence="4 9" id="KW-0479">Metal-binding</keyword>
<accession>A0A6I8M8W9</accession>
<keyword evidence="8 9" id="KW-0051">Antiviral defense</keyword>
<evidence type="ECO:0000256" key="9">
    <source>
        <dbReference type="HAMAP-Rule" id="MF_01471"/>
    </source>
</evidence>
<dbReference type="SUPFAM" id="SSF143430">
    <property type="entry name" value="TTP0101/SSO1404-like"/>
    <property type="match status" value="1"/>
</dbReference>
<dbReference type="HAMAP" id="MF_01471">
    <property type="entry name" value="Cas2"/>
    <property type="match status" value="1"/>
</dbReference>
<dbReference type="Proteomes" id="UP000419017">
    <property type="component" value="Unassembled WGS sequence"/>
</dbReference>
<comment type="cofactor">
    <cofactor evidence="1 9">
        <name>Mg(2+)</name>
        <dbReference type="ChEBI" id="CHEBI:18420"/>
    </cofactor>
</comment>
<feature type="binding site" evidence="9">
    <location>
        <position position="13"/>
    </location>
    <ligand>
        <name>Mg(2+)</name>
        <dbReference type="ChEBI" id="CHEBI:18420"/>
        <note>catalytic</note>
    </ligand>
</feature>
<dbReference type="GO" id="GO:0051607">
    <property type="term" value="P:defense response to virus"/>
    <property type="evidence" value="ECO:0007669"/>
    <property type="project" value="UniProtKB-UniRule"/>
</dbReference>
<keyword evidence="3 9" id="KW-0540">Nuclease</keyword>
<keyword evidence="7 9" id="KW-0460">Magnesium</keyword>
<dbReference type="GO" id="GO:0004521">
    <property type="term" value="F:RNA endonuclease activity"/>
    <property type="evidence" value="ECO:0007669"/>
    <property type="project" value="InterPro"/>
</dbReference>
<organism evidence="10 11">
    <name type="scientific">Oceanivirga miroungae</name>
    <dbReference type="NCBI Taxonomy" id="1130046"/>
    <lineage>
        <taxon>Bacteria</taxon>
        <taxon>Fusobacteriati</taxon>
        <taxon>Fusobacteriota</taxon>
        <taxon>Fusobacteriia</taxon>
        <taxon>Fusobacteriales</taxon>
        <taxon>Leptotrichiaceae</taxon>
        <taxon>Oceanivirga</taxon>
    </lineage>
</organism>
<evidence type="ECO:0000256" key="4">
    <source>
        <dbReference type="ARBA" id="ARBA00022723"/>
    </source>
</evidence>
<keyword evidence="5 9" id="KW-0255">Endonuclease</keyword>
<evidence type="ECO:0000256" key="6">
    <source>
        <dbReference type="ARBA" id="ARBA00022801"/>
    </source>
</evidence>
<comment type="subunit">
    <text evidence="9">Homodimer, forms a heterotetramer with a Cas1 homodimer.</text>
</comment>
<dbReference type="EC" id="3.1.-.-" evidence="9"/>